<proteinExistence type="predicted"/>
<keyword evidence="7" id="KW-0406">Ion transport</keyword>
<keyword evidence="2 5" id="KW-0812">Transmembrane</keyword>
<dbReference type="InterPro" id="IPR043203">
    <property type="entry name" value="VGCC_Ca_Na"/>
</dbReference>
<feature type="transmembrane region" description="Helical" evidence="5">
    <location>
        <begin position="80"/>
        <end position="100"/>
    </location>
</feature>
<dbReference type="InterPro" id="IPR027359">
    <property type="entry name" value="Volt_channel_dom_sf"/>
</dbReference>
<feature type="transmembrane region" description="Helical" evidence="5">
    <location>
        <begin position="194"/>
        <end position="222"/>
    </location>
</feature>
<keyword evidence="4 5" id="KW-0472">Membrane</keyword>
<dbReference type="GO" id="GO:0005248">
    <property type="term" value="F:voltage-gated sodium channel activity"/>
    <property type="evidence" value="ECO:0007669"/>
    <property type="project" value="TreeGrafter"/>
</dbReference>
<dbReference type="Proteomes" id="UP000217103">
    <property type="component" value="Unassembled WGS sequence"/>
</dbReference>
<accession>A0A1H1H6H9</accession>
<name>A0A1H1H6H9_9ACTN</name>
<evidence type="ECO:0000256" key="3">
    <source>
        <dbReference type="ARBA" id="ARBA00022989"/>
    </source>
</evidence>
<dbReference type="SUPFAM" id="SSF81324">
    <property type="entry name" value="Voltage-gated potassium channels"/>
    <property type="match status" value="1"/>
</dbReference>
<evidence type="ECO:0000256" key="1">
    <source>
        <dbReference type="ARBA" id="ARBA00004141"/>
    </source>
</evidence>
<dbReference type="InterPro" id="IPR005821">
    <property type="entry name" value="Ion_trans_dom"/>
</dbReference>
<dbReference type="Gene3D" id="1.10.287.70">
    <property type="match status" value="1"/>
</dbReference>
<sequence length="275" mass="30114">MPGRERVRALLERRYVERIVIAVIVLNAITIGLETSPALVDRFGVLLHLIDRVALTIFVAELAIRLYGYGVAFFKEPWNWFDTAVVGAALIPAATSLSVLRALRILRAARLISAVPSMRKVVGALLAALPSMVGIIGLLVLILYIAAVLATELFGDVVPEHFGDLPVSLFSLFQTLTGEGWPDIAGEVMEERPWAWVFFVGYILISTFVVLNLFTGVVVNALDDQNTSAEERRVEERLDAIMTELALLRAKLEAVDGERLDPASDEGTPTRTGFG</sequence>
<dbReference type="Pfam" id="PF00520">
    <property type="entry name" value="Ion_trans"/>
    <property type="match status" value="1"/>
</dbReference>
<keyword evidence="8" id="KW-1185">Reference proteome</keyword>
<reference evidence="7 8" key="1">
    <citation type="submission" date="2016-10" db="EMBL/GenBank/DDBJ databases">
        <authorList>
            <person name="de Groot N.N."/>
        </authorList>
    </citation>
    <scope>NUCLEOTIDE SEQUENCE [LARGE SCALE GENOMIC DNA]</scope>
    <source>
        <strain evidence="7 8">DSM 43794</strain>
    </source>
</reference>
<dbReference type="STRING" id="35622.SAMN04489764_4107"/>
<dbReference type="EMBL" id="FNKK01000002">
    <property type="protein sequence ID" value="SDR21092.1"/>
    <property type="molecule type" value="Genomic_DNA"/>
</dbReference>
<gene>
    <name evidence="7" type="ORF">SAMN04489764_4107</name>
</gene>
<evidence type="ECO:0000256" key="5">
    <source>
        <dbReference type="SAM" id="Phobius"/>
    </source>
</evidence>
<evidence type="ECO:0000313" key="7">
    <source>
        <dbReference type="EMBL" id="SDR21092.1"/>
    </source>
</evidence>
<dbReference type="OrthoDB" id="5297065at2"/>
<feature type="domain" description="Ion transport" evidence="6">
    <location>
        <begin position="14"/>
        <end position="228"/>
    </location>
</feature>
<evidence type="ECO:0000256" key="2">
    <source>
        <dbReference type="ARBA" id="ARBA00022692"/>
    </source>
</evidence>
<dbReference type="Gene3D" id="1.20.120.350">
    <property type="entry name" value="Voltage-gated potassium channels. Chain C"/>
    <property type="match status" value="1"/>
</dbReference>
<evidence type="ECO:0000313" key="8">
    <source>
        <dbReference type="Proteomes" id="UP000217103"/>
    </source>
</evidence>
<comment type="subcellular location">
    <subcellularLocation>
        <location evidence="1">Membrane</location>
        <topology evidence="1">Multi-pass membrane protein</topology>
    </subcellularLocation>
</comment>
<keyword evidence="7" id="KW-0813">Transport</keyword>
<protein>
    <submittedName>
        <fullName evidence="7">Voltage-gated sodium channel</fullName>
    </submittedName>
</protein>
<feature type="transmembrane region" description="Helical" evidence="5">
    <location>
        <begin position="121"/>
        <end position="147"/>
    </location>
</feature>
<dbReference type="GO" id="GO:0001518">
    <property type="term" value="C:voltage-gated sodium channel complex"/>
    <property type="evidence" value="ECO:0007669"/>
    <property type="project" value="TreeGrafter"/>
</dbReference>
<evidence type="ECO:0000259" key="6">
    <source>
        <dbReference type="Pfam" id="PF00520"/>
    </source>
</evidence>
<organism evidence="7 8">
    <name type="scientific">Thermostaphylospora chromogena</name>
    <dbReference type="NCBI Taxonomy" id="35622"/>
    <lineage>
        <taxon>Bacteria</taxon>
        <taxon>Bacillati</taxon>
        <taxon>Actinomycetota</taxon>
        <taxon>Actinomycetes</taxon>
        <taxon>Streptosporangiales</taxon>
        <taxon>Thermomonosporaceae</taxon>
        <taxon>Thermostaphylospora</taxon>
    </lineage>
</organism>
<dbReference type="PANTHER" id="PTHR10037">
    <property type="entry name" value="VOLTAGE-GATED CATION CHANNEL CALCIUM AND SODIUM"/>
    <property type="match status" value="1"/>
</dbReference>
<keyword evidence="7" id="KW-0407">Ion channel</keyword>
<evidence type="ECO:0000256" key="4">
    <source>
        <dbReference type="ARBA" id="ARBA00023136"/>
    </source>
</evidence>
<keyword evidence="3 5" id="KW-1133">Transmembrane helix</keyword>
<feature type="transmembrane region" description="Helical" evidence="5">
    <location>
        <begin position="15"/>
        <end position="33"/>
    </location>
</feature>
<dbReference type="AlphaFoldDB" id="A0A1H1H6H9"/>
<dbReference type="PANTHER" id="PTHR10037:SF62">
    <property type="entry name" value="SODIUM CHANNEL PROTEIN 60E"/>
    <property type="match status" value="1"/>
</dbReference>